<keyword evidence="2" id="KW-0732">Signal</keyword>
<dbReference type="EMBL" id="JAANYQ010000017">
    <property type="protein sequence ID" value="KAF4120341.1"/>
    <property type="molecule type" value="Genomic_DNA"/>
</dbReference>
<dbReference type="GeneID" id="55969370"/>
<reference evidence="3" key="1">
    <citation type="submission" date="2020-03" db="EMBL/GenBank/DDBJ databases">
        <title>Site-based positive gene gene selection in Geosmithia morbida across the United States reveals a broad range of putative effectors and factors for local host and environmental adapation.</title>
        <authorList>
            <person name="Onufrak A."/>
            <person name="Murdoch R.W."/>
            <person name="Gazis R."/>
            <person name="Huff M."/>
            <person name="Staton M."/>
            <person name="Klingeman W."/>
            <person name="Hadziabdic D."/>
        </authorList>
    </citation>
    <scope>NUCLEOTIDE SEQUENCE</scope>
    <source>
        <strain evidence="3">1262</strain>
    </source>
</reference>
<feature type="chain" id="PRO_5040203253" evidence="2">
    <location>
        <begin position="27"/>
        <end position="288"/>
    </location>
</feature>
<feature type="signal peptide" evidence="2">
    <location>
        <begin position="1"/>
        <end position="26"/>
    </location>
</feature>
<comment type="caution">
    <text evidence="3">The sequence shown here is derived from an EMBL/GenBank/DDBJ whole genome shotgun (WGS) entry which is preliminary data.</text>
</comment>
<evidence type="ECO:0000256" key="2">
    <source>
        <dbReference type="SAM" id="SignalP"/>
    </source>
</evidence>
<proteinExistence type="predicted"/>
<name>A0A9P4YRL2_9HYPO</name>
<dbReference type="AlphaFoldDB" id="A0A9P4YRL2"/>
<organism evidence="3 4">
    <name type="scientific">Geosmithia morbida</name>
    <dbReference type="NCBI Taxonomy" id="1094350"/>
    <lineage>
        <taxon>Eukaryota</taxon>
        <taxon>Fungi</taxon>
        <taxon>Dikarya</taxon>
        <taxon>Ascomycota</taxon>
        <taxon>Pezizomycotina</taxon>
        <taxon>Sordariomycetes</taxon>
        <taxon>Hypocreomycetidae</taxon>
        <taxon>Hypocreales</taxon>
        <taxon>Bionectriaceae</taxon>
        <taxon>Geosmithia</taxon>
    </lineage>
</organism>
<dbReference type="RefSeq" id="XP_035318993.1">
    <property type="nucleotide sequence ID" value="XM_035465118.1"/>
</dbReference>
<dbReference type="PANTHER" id="PTHR12652:SF25">
    <property type="entry name" value="MICROBODY (PEROXISOME) PROLIFERATION PROTEIN PEROXIN 11C (EUROFUNG)"/>
    <property type="match status" value="1"/>
</dbReference>
<keyword evidence="4" id="KW-1185">Reference proteome</keyword>
<dbReference type="PANTHER" id="PTHR12652">
    <property type="entry name" value="PEROXISOMAL BIOGENESIS FACTOR 11"/>
    <property type="match status" value="1"/>
</dbReference>
<evidence type="ECO:0000313" key="4">
    <source>
        <dbReference type="Proteomes" id="UP000749293"/>
    </source>
</evidence>
<accession>A0A9P4YRL2</accession>
<sequence length="288" mass="31406">MGRSALTRSGTNTVLLFLAYATSLSGNLLEATSRAALRNTAAKLIALALQLPPSTTLSLSTRATGVSPLAILALRLSARLKAAADLISEVRTFNRMWNLLEIYFATKSFVQSLRAAPSSPSSDEKNNTSSSSSSSSRVQKVFDTALAFAMLASFASFQITESTALLGSRKVLPISPATQDRLAMWSVRSWFASTGLDIVRLVVERRRKLRAAEEAAAQDDEATAAKRRDELETWSEQWQVEFWRTLAWFPITVHYSMGGGLLTELSIAALSFYPGISQLSEVWLSTTA</sequence>
<dbReference type="Proteomes" id="UP000749293">
    <property type="component" value="Unassembled WGS sequence"/>
</dbReference>
<protein>
    <submittedName>
        <fullName evidence="3">Uncharacterized protein</fullName>
    </submittedName>
</protein>
<evidence type="ECO:0000256" key="1">
    <source>
        <dbReference type="SAM" id="MobiDB-lite"/>
    </source>
</evidence>
<dbReference type="OrthoDB" id="10005898at2759"/>
<evidence type="ECO:0000313" key="3">
    <source>
        <dbReference type="EMBL" id="KAF4120341.1"/>
    </source>
</evidence>
<feature type="region of interest" description="Disordered" evidence="1">
    <location>
        <begin position="115"/>
        <end position="134"/>
    </location>
</feature>
<gene>
    <name evidence="3" type="ORF">GMORB2_3142</name>
</gene>